<sequence>MITIIKIILLPVICALILFFIKFNFYTYPIPLGVFLGITYVISYKKNRFLNLFLNVLFSFIVYFTGYLILLLLGMFLNQLSNLGTVLAFVIAGFFVSPILLFFAYNFLFTFPKTKFSFMVKTISVLFLAIYSFVIFKDGNTEYIKIADKNSFLNPYLLWQPVMLLAIQLILHQKELKALFKTKNR</sequence>
<comment type="caution">
    <text evidence="1">The sequence shown here is derived from an EMBL/GenBank/DDBJ whole genome shotgun (WGS) entry which is preliminary data.</text>
</comment>
<proteinExistence type="predicted"/>
<reference evidence="1" key="1">
    <citation type="submission" date="2019-09" db="EMBL/GenBank/DDBJ databases">
        <authorList>
            <person name="Rodrigo-Torres L."/>
            <person name="Arahal R. D."/>
            <person name="Lucena T."/>
        </authorList>
    </citation>
    <scope>NUCLEOTIDE SEQUENCE</scope>
    <source>
        <strain evidence="1">ISS653</strain>
    </source>
</reference>
<organism evidence="1 2">
    <name type="scientific">Mesonia oceanica</name>
    <dbReference type="NCBI Taxonomy" id="2687242"/>
    <lineage>
        <taxon>Bacteria</taxon>
        <taxon>Pseudomonadati</taxon>
        <taxon>Bacteroidota</taxon>
        <taxon>Flavobacteriia</taxon>
        <taxon>Flavobacteriales</taxon>
        <taxon>Flavobacteriaceae</taxon>
        <taxon>Mesonia</taxon>
    </lineage>
</organism>
<accession>A0AC61Y3Z3</accession>
<dbReference type="Proteomes" id="UP000356253">
    <property type="component" value="Unassembled WGS sequence"/>
</dbReference>
<protein>
    <submittedName>
        <fullName evidence="1">Uncharacterized protein</fullName>
    </submittedName>
</protein>
<dbReference type="EMBL" id="CABVMM010000002">
    <property type="protein sequence ID" value="VVU99189.1"/>
    <property type="molecule type" value="Genomic_DNA"/>
</dbReference>
<name>A0AC61Y3Z3_9FLAO</name>
<evidence type="ECO:0000313" key="1">
    <source>
        <dbReference type="EMBL" id="VVU99189.1"/>
    </source>
</evidence>
<evidence type="ECO:0000313" key="2">
    <source>
        <dbReference type="Proteomes" id="UP000356253"/>
    </source>
</evidence>
<keyword evidence="2" id="KW-1185">Reference proteome</keyword>
<gene>
    <name evidence="1" type="ORF">FVB9532_00441</name>
</gene>